<proteinExistence type="predicted"/>
<dbReference type="AlphaFoldDB" id="A0A327YGB3"/>
<sequence>MYLITVITNLITVVNYNFYTKIVFFVYCATKNEYFVKKCLIC</sequence>
<organism evidence="1 2">
    <name type="scientific">Flavobacterium aquaticum</name>
    <dbReference type="NCBI Taxonomy" id="1236486"/>
    <lineage>
        <taxon>Bacteria</taxon>
        <taxon>Pseudomonadati</taxon>
        <taxon>Bacteroidota</taxon>
        <taxon>Flavobacteriia</taxon>
        <taxon>Flavobacteriales</taxon>
        <taxon>Flavobacteriaceae</taxon>
        <taxon>Flavobacterium</taxon>
    </lineage>
</organism>
<name>A0A327YGB3_9FLAO</name>
<dbReference type="EMBL" id="QLMI01000008">
    <property type="protein sequence ID" value="RAK20118.1"/>
    <property type="molecule type" value="Genomic_DNA"/>
</dbReference>
<evidence type="ECO:0000313" key="2">
    <source>
        <dbReference type="Proteomes" id="UP000249620"/>
    </source>
</evidence>
<keyword evidence="2" id="KW-1185">Reference proteome</keyword>
<gene>
    <name evidence="1" type="ORF">B0I03_1087</name>
</gene>
<protein>
    <submittedName>
        <fullName evidence="1">Uncharacterized protein</fullName>
    </submittedName>
</protein>
<accession>A0A327YGB3</accession>
<comment type="caution">
    <text evidence="1">The sequence shown here is derived from an EMBL/GenBank/DDBJ whole genome shotgun (WGS) entry which is preliminary data.</text>
</comment>
<reference evidence="1 2" key="1">
    <citation type="submission" date="2018-06" db="EMBL/GenBank/DDBJ databases">
        <title>Genomic Encyclopedia of Type Strains, Phase III (KMG-III): the genomes of soil and plant-associated and newly described type strains.</title>
        <authorList>
            <person name="Whitman W."/>
        </authorList>
    </citation>
    <scope>NUCLEOTIDE SEQUENCE [LARGE SCALE GENOMIC DNA]</scope>
    <source>
        <strain evidence="1 2">CGMCC 1.12398</strain>
    </source>
</reference>
<evidence type="ECO:0000313" key="1">
    <source>
        <dbReference type="EMBL" id="RAK20118.1"/>
    </source>
</evidence>
<dbReference type="Proteomes" id="UP000249620">
    <property type="component" value="Unassembled WGS sequence"/>
</dbReference>